<feature type="compositionally biased region" description="Low complexity" evidence="1">
    <location>
        <begin position="446"/>
        <end position="455"/>
    </location>
</feature>
<sequence>MFWMTERVRYHITFPAFVSLFRLGDNDINYPKLHDEGVLESKEMHFMYTQNCRRDWGKMKSLYTFYSILNQLFRKTLTPRDGNTSDVTLFQRDLMAAMRPGSPQFSVGDFIWQEIKNVSENPQKICSCSPYIMYMIKKTTGINFPSDVIHKPMRPPVSKTPRIPSPPAAAEAEEEIQHEHYQQPDTQTGAGLTGSRDRSDRFRSGQHNHSHRNTYSHPPLGDIKVLPGSSGVKCMINLVEDDSNEETPQVSPKAVPKVMTEIPAPQASQEGDILLAASDAPPSPAKVVSPVVFETARENVFSGAAALEGEGVSARFIELGKSLAVPHLRFEGPDVDPYDSFLHYLLKVDIANLMIELGGLIGGPLGAEGDAGAATSPRAGGSLTEPEYFDFKEFGKNLAAYGAESLGCVATFLSLKSLMANKALAEKAKDQEAELIEAMDAPNIAESSGAGSAGDANDDDSKIPSESLRDYTKRYFTNRNMITDVDDRDVINYFHQGLHNIDLWRKMFESNPKTISEMMVVVNKHADMEDAEGAPSPQGPASLRRPA</sequence>
<reference evidence="3" key="1">
    <citation type="journal article" date="2019" name="Nat. Commun.">
        <title>The genome of broomcorn millet.</title>
        <authorList>
            <person name="Zou C."/>
            <person name="Miki D."/>
            <person name="Li D."/>
            <person name="Tang Q."/>
            <person name="Xiao L."/>
            <person name="Rajput S."/>
            <person name="Deng P."/>
            <person name="Jia W."/>
            <person name="Huang R."/>
            <person name="Zhang M."/>
            <person name="Sun Y."/>
            <person name="Hu J."/>
            <person name="Fu X."/>
            <person name="Schnable P.S."/>
            <person name="Li F."/>
            <person name="Zhang H."/>
            <person name="Feng B."/>
            <person name="Zhu X."/>
            <person name="Liu R."/>
            <person name="Schnable J.C."/>
            <person name="Zhu J.-K."/>
            <person name="Zhang H."/>
        </authorList>
    </citation>
    <scope>NUCLEOTIDE SEQUENCE [LARGE SCALE GENOMIC DNA]</scope>
</reference>
<protein>
    <submittedName>
        <fullName evidence="2">Uncharacterized protein</fullName>
    </submittedName>
</protein>
<feature type="region of interest" description="Disordered" evidence="1">
    <location>
        <begin position="446"/>
        <end position="465"/>
    </location>
</feature>
<dbReference type="Proteomes" id="UP000275267">
    <property type="component" value="Unassembled WGS sequence"/>
</dbReference>
<evidence type="ECO:0000256" key="1">
    <source>
        <dbReference type="SAM" id="MobiDB-lite"/>
    </source>
</evidence>
<gene>
    <name evidence="2" type="ORF">C2845_PM15G02300</name>
</gene>
<comment type="caution">
    <text evidence="2">The sequence shown here is derived from an EMBL/GenBank/DDBJ whole genome shotgun (WGS) entry which is preliminary data.</text>
</comment>
<organism evidence="2 3">
    <name type="scientific">Panicum miliaceum</name>
    <name type="common">Proso millet</name>
    <name type="synonym">Broomcorn millet</name>
    <dbReference type="NCBI Taxonomy" id="4540"/>
    <lineage>
        <taxon>Eukaryota</taxon>
        <taxon>Viridiplantae</taxon>
        <taxon>Streptophyta</taxon>
        <taxon>Embryophyta</taxon>
        <taxon>Tracheophyta</taxon>
        <taxon>Spermatophyta</taxon>
        <taxon>Magnoliopsida</taxon>
        <taxon>Liliopsida</taxon>
        <taxon>Poales</taxon>
        <taxon>Poaceae</taxon>
        <taxon>PACMAD clade</taxon>
        <taxon>Panicoideae</taxon>
        <taxon>Panicodae</taxon>
        <taxon>Paniceae</taxon>
        <taxon>Panicinae</taxon>
        <taxon>Panicum</taxon>
        <taxon>Panicum sect. Panicum</taxon>
    </lineage>
</organism>
<dbReference type="OrthoDB" id="695040at2759"/>
<dbReference type="EMBL" id="PQIB02000013">
    <property type="protein sequence ID" value="RLM73537.1"/>
    <property type="molecule type" value="Genomic_DNA"/>
</dbReference>
<dbReference type="AlphaFoldDB" id="A0A3L6Q8L8"/>
<name>A0A3L6Q8L8_PANMI</name>
<feature type="region of interest" description="Disordered" evidence="1">
    <location>
        <begin position="152"/>
        <end position="223"/>
    </location>
</feature>
<evidence type="ECO:0000313" key="2">
    <source>
        <dbReference type="EMBL" id="RLM73537.1"/>
    </source>
</evidence>
<feature type="region of interest" description="Disordered" evidence="1">
    <location>
        <begin position="528"/>
        <end position="547"/>
    </location>
</feature>
<feature type="compositionally biased region" description="Basic residues" evidence="1">
    <location>
        <begin position="204"/>
        <end position="214"/>
    </location>
</feature>
<proteinExistence type="predicted"/>
<accession>A0A3L6Q8L8</accession>
<keyword evidence="3" id="KW-1185">Reference proteome</keyword>
<evidence type="ECO:0000313" key="3">
    <source>
        <dbReference type="Proteomes" id="UP000275267"/>
    </source>
</evidence>